<reference evidence="4" key="1">
    <citation type="submission" date="2021-02" db="EMBL/GenBank/DDBJ databases">
        <authorList>
            <person name="Dougan E. K."/>
            <person name="Rhodes N."/>
            <person name="Thang M."/>
            <person name="Chan C."/>
        </authorList>
    </citation>
    <scope>NUCLEOTIDE SEQUENCE</scope>
</reference>
<feature type="transmembrane region" description="Helical" evidence="3">
    <location>
        <begin position="841"/>
        <end position="858"/>
    </location>
</feature>
<protein>
    <submittedName>
        <fullName evidence="4">Anks1b protein</fullName>
    </submittedName>
</protein>
<dbReference type="PROSITE" id="PS50088">
    <property type="entry name" value="ANK_REPEAT"/>
    <property type="match status" value="1"/>
</dbReference>
<dbReference type="AlphaFoldDB" id="A0A812QE14"/>
<dbReference type="OrthoDB" id="438837at2759"/>
<dbReference type="Proteomes" id="UP000601435">
    <property type="component" value="Unassembled WGS sequence"/>
</dbReference>
<evidence type="ECO:0000256" key="2">
    <source>
        <dbReference type="SAM" id="MobiDB-lite"/>
    </source>
</evidence>
<evidence type="ECO:0000256" key="1">
    <source>
        <dbReference type="PROSITE-ProRule" id="PRU00023"/>
    </source>
</evidence>
<keyword evidence="3" id="KW-1133">Transmembrane helix</keyword>
<feature type="repeat" description="ANK" evidence="1">
    <location>
        <begin position="1"/>
        <end position="31"/>
    </location>
</feature>
<proteinExistence type="predicted"/>
<feature type="transmembrane region" description="Helical" evidence="3">
    <location>
        <begin position="870"/>
        <end position="891"/>
    </location>
</feature>
<feature type="non-terminal residue" evidence="4">
    <location>
        <position position="1"/>
    </location>
</feature>
<feature type="region of interest" description="Disordered" evidence="2">
    <location>
        <begin position="108"/>
        <end position="138"/>
    </location>
</feature>
<gene>
    <name evidence="4" type="primary">anks1b</name>
    <name evidence="4" type="ORF">SNEC2469_LOCUS10332</name>
</gene>
<name>A0A812QE14_9DINO</name>
<evidence type="ECO:0000256" key="3">
    <source>
        <dbReference type="SAM" id="Phobius"/>
    </source>
</evidence>
<accession>A0A812QE14</accession>
<dbReference type="Gene3D" id="1.25.40.20">
    <property type="entry name" value="Ankyrin repeat-containing domain"/>
    <property type="match status" value="1"/>
</dbReference>
<keyword evidence="1" id="KW-0040">ANK repeat</keyword>
<dbReference type="InterPro" id="IPR036770">
    <property type="entry name" value="Ankyrin_rpt-contain_sf"/>
</dbReference>
<evidence type="ECO:0000313" key="5">
    <source>
        <dbReference type="Proteomes" id="UP000601435"/>
    </source>
</evidence>
<keyword evidence="3" id="KW-0472">Membrane</keyword>
<feature type="compositionally biased region" description="Low complexity" evidence="2">
    <location>
        <begin position="122"/>
        <end position="138"/>
    </location>
</feature>
<dbReference type="EMBL" id="CAJNJA010016485">
    <property type="protein sequence ID" value="CAE7381845.1"/>
    <property type="molecule type" value="Genomic_DNA"/>
</dbReference>
<evidence type="ECO:0000313" key="4">
    <source>
        <dbReference type="EMBL" id="CAE7381845.1"/>
    </source>
</evidence>
<keyword evidence="3" id="KW-0812">Transmembrane</keyword>
<organism evidence="4 5">
    <name type="scientific">Symbiodinium necroappetens</name>
    <dbReference type="NCBI Taxonomy" id="1628268"/>
    <lineage>
        <taxon>Eukaryota</taxon>
        <taxon>Sar</taxon>
        <taxon>Alveolata</taxon>
        <taxon>Dinophyceae</taxon>
        <taxon>Suessiales</taxon>
        <taxon>Symbiodiniaceae</taxon>
        <taxon>Symbiodinium</taxon>
    </lineage>
</organism>
<sequence length="995" mass="107959">GTALHEACRAGHVDVVRMLLLRGAPANERDALGRAAFQVVSEGPAEKSRQLQAAFEAELFKRCAQGDLAGAEALALGGIDLNCEQAGYSPWAWAELFGQSSVAARMQELASGGPEPAEPAEAEAPASPGGSASPASAASAASAASSTCESRPVHLSLWPAMTAYLHDHACLGGREVAVFLPLLDWTRAASLREELSFCLQALCGEAGCLTPRLRVPGGSGGSGGSSDSKELLQVDVWMDRSVSTDAYGIAVQSKHLHITAGSFQALYVALESLRQLLKFHGAGSALRLPRLRAWGRCPGLFAIFLELWRLEPREQVLVLRQLRGRGKRQIWAPVPEQNLASIWQIRRTCSELDVELVPILASTASIELLAQFQGCSQIGCRSGEAAELGLFWQRMLAAGLGEGRLAAVLQASGASASRGLEDLACDGIPSSRFAVLLETRLEAASLGSEAAKALKAASRLQCRGVSSGLLVRSPSALPFQVWHWQPLPGTAAALAELTRQAQHAELSEVLLEIPVFGAPWAGPGTAWRPSWCPLFAFLAGAKDAEALEGLRKPSSRQLLLGLFKDAPSEELARELWEGSELPQVTSLSGPSASDFLRSLLELLAGLLPQSLDEDRDGCISSANAWYAHLSERRQRLREFLEGHEAVSQHERAKCELLPESRLLIASALTGVEWLRFSCRLLLLLAKHSEKHTATLHAALQALPPAKGSDVRNGFLSLLHQTSSELEEIETPESEVSLPLQAAKALWRGGLCLPRAARALCPAFGCGPGLAALVCDLGAIEELCSVLLEPELFSYNRENFKFDQDQRIEREALRLEMQVKRFELFREDVRDLVELTVDRMDVYHLVGALFLEFCIVLFCEGRVQASAPPFLLSLFLLSNACAFIYLLLAVWLSMHASIASHSFGVRLLTRFVRLPIPSMKQIAGLRTSPSPPFVFPSDSCRFGEWKQTSRSIESRRPKRGAEEEVSAARCRPVAAVTAEGTGQLTHSWQRRPRVRL</sequence>
<dbReference type="SUPFAM" id="SSF48403">
    <property type="entry name" value="Ankyrin repeat"/>
    <property type="match status" value="1"/>
</dbReference>
<dbReference type="Pfam" id="PF00023">
    <property type="entry name" value="Ank"/>
    <property type="match status" value="1"/>
</dbReference>
<comment type="caution">
    <text evidence="4">The sequence shown here is derived from an EMBL/GenBank/DDBJ whole genome shotgun (WGS) entry which is preliminary data.</text>
</comment>
<keyword evidence="5" id="KW-1185">Reference proteome</keyword>
<dbReference type="InterPro" id="IPR002110">
    <property type="entry name" value="Ankyrin_rpt"/>
</dbReference>
<dbReference type="PROSITE" id="PS50297">
    <property type="entry name" value="ANK_REP_REGION"/>
    <property type="match status" value="1"/>
</dbReference>